<feature type="domain" description="Methyltransferase type 11" evidence="1">
    <location>
        <begin position="123"/>
        <end position="159"/>
    </location>
</feature>
<dbReference type="InterPro" id="IPR013216">
    <property type="entry name" value="Methyltransf_11"/>
</dbReference>
<proteinExistence type="predicted"/>
<comment type="caution">
    <text evidence="2">The sequence shown here is derived from an EMBL/GenBank/DDBJ whole genome shotgun (WGS) entry which is preliminary data.</text>
</comment>
<accession>A0ABU4RVX9</accession>
<evidence type="ECO:0000313" key="3">
    <source>
        <dbReference type="Proteomes" id="UP001273505"/>
    </source>
</evidence>
<dbReference type="Gene3D" id="3.40.50.150">
    <property type="entry name" value="Vaccinia Virus protein VP39"/>
    <property type="match status" value="1"/>
</dbReference>
<name>A0ABU4RVX9_9GAMM</name>
<organism evidence="2 3">
    <name type="scientific">Gilvimarinus gilvus</name>
    <dbReference type="NCBI Taxonomy" id="3058038"/>
    <lineage>
        <taxon>Bacteria</taxon>
        <taxon>Pseudomonadati</taxon>
        <taxon>Pseudomonadota</taxon>
        <taxon>Gammaproteobacteria</taxon>
        <taxon>Cellvibrionales</taxon>
        <taxon>Cellvibrionaceae</taxon>
        <taxon>Gilvimarinus</taxon>
    </lineage>
</organism>
<reference evidence="2 3" key="1">
    <citation type="submission" date="2023-11" db="EMBL/GenBank/DDBJ databases">
        <title>Gilvimarinus fulvus sp. nov., isolated from the surface of Kelp.</title>
        <authorList>
            <person name="Sun Y.Y."/>
            <person name="Gong Y."/>
            <person name="Du Z.J."/>
        </authorList>
    </citation>
    <scope>NUCLEOTIDE SEQUENCE [LARGE SCALE GENOMIC DNA]</scope>
    <source>
        <strain evidence="2 3">SDUM040013</strain>
    </source>
</reference>
<keyword evidence="3" id="KW-1185">Reference proteome</keyword>
<gene>
    <name evidence="2" type="ORF">SCD92_06630</name>
</gene>
<dbReference type="Pfam" id="PF08241">
    <property type="entry name" value="Methyltransf_11"/>
    <property type="match status" value="1"/>
</dbReference>
<evidence type="ECO:0000313" key="2">
    <source>
        <dbReference type="EMBL" id="MDX6849028.1"/>
    </source>
</evidence>
<evidence type="ECO:0000259" key="1">
    <source>
        <dbReference type="Pfam" id="PF08241"/>
    </source>
</evidence>
<dbReference type="RefSeq" id="WP_302723519.1">
    <property type="nucleotide sequence ID" value="NZ_JAULRU010000617.1"/>
</dbReference>
<protein>
    <recommendedName>
        <fullName evidence="1">Methyltransferase type 11 domain-containing protein</fullName>
    </recommendedName>
</protein>
<dbReference type="Proteomes" id="UP001273505">
    <property type="component" value="Unassembled WGS sequence"/>
</dbReference>
<dbReference type="SUPFAM" id="SSF53335">
    <property type="entry name" value="S-adenosyl-L-methionine-dependent methyltransferases"/>
    <property type="match status" value="1"/>
</dbReference>
<sequence length="295" mass="33453">MLVDNLNIPKSFDVEFYRSDKPFLQSADEATDHFLSKGKRQGFKGSPACDQGYLLRFVHRLKPDLMLEIGPGSAPKLKGPNVRYFDVKSKKELEDRYINDVSSSQIPDIIHYVDKEGSLGGINDKFDVVFSSHAIEHTFDFIAHLNEVEEVLKGNGLYVLVVPNKNFTFDYFKPVSILEDILAAHFDCNQKPSLPLKSMLLEINRRTHNNPKEHWAGSHGDLGFDKKSILDGIERFRRTASDSVAASGYHNWIFTENSFEEIVTRLHDLNLISLRVLGIYNTPFNGMSFSAILGK</sequence>
<dbReference type="EMBL" id="JAXAFO010000008">
    <property type="protein sequence ID" value="MDX6849028.1"/>
    <property type="molecule type" value="Genomic_DNA"/>
</dbReference>
<dbReference type="InterPro" id="IPR029063">
    <property type="entry name" value="SAM-dependent_MTases_sf"/>
</dbReference>